<dbReference type="EMBL" id="VNHM01000008">
    <property type="protein sequence ID" value="TYO95357.1"/>
    <property type="molecule type" value="Genomic_DNA"/>
</dbReference>
<gene>
    <name evidence="1" type="ORF">LX24_01708</name>
</gene>
<organism evidence="1 2">
    <name type="scientific">Desulfallas thermosapovorans DSM 6562</name>
    <dbReference type="NCBI Taxonomy" id="1121431"/>
    <lineage>
        <taxon>Bacteria</taxon>
        <taxon>Bacillati</taxon>
        <taxon>Bacillota</taxon>
        <taxon>Clostridia</taxon>
        <taxon>Eubacteriales</taxon>
        <taxon>Desulfallaceae</taxon>
        <taxon>Desulfallas</taxon>
    </lineage>
</organism>
<evidence type="ECO:0000313" key="2">
    <source>
        <dbReference type="Proteomes" id="UP000323166"/>
    </source>
</evidence>
<protein>
    <submittedName>
        <fullName evidence="1">Uncharacterized protein</fullName>
    </submittedName>
</protein>
<reference evidence="1 2" key="1">
    <citation type="submission" date="2019-07" db="EMBL/GenBank/DDBJ databases">
        <title>Genomic Encyclopedia of Type Strains, Phase I: the one thousand microbial genomes (KMG-I) project.</title>
        <authorList>
            <person name="Kyrpides N."/>
        </authorList>
    </citation>
    <scope>NUCLEOTIDE SEQUENCE [LARGE SCALE GENOMIC DNA]</scope>
    <source>
        <strain evidence="1 2">DSM 6562</strain>
    </source>
</reference>
<keyword evidence="2" id="KW-1185">Reference proteome</keyword>
<sequence length="44" mass="5237">MLVFAGMNKANIRMIPVLDYVYRDKCACFYKLNYKNPGKAHLYY</sequence>
<proteinExistence type="predicted"/>
<evidence type="ECO:0000313" key="1">
    <source>
        <dbReference type="EMBL" id="TYO95357.1"/>
    </source>
</evidence>
<name>A0A5S4ZRK2_9FIRM</name>
<comment type="caution">
    <text evidence="1">The sequence shown here is derived from an EMBL/GenBank/DDBJ whole genome shotgun (WGS) entry which is preliminary data.</text>
</comment>
<accession>A0A5S4ZRK2</accession>
<dbReference type="AlphaFoldDB" id="A0A5S4ZRK2"/>
<dbReference type="Proteomes" id="UP000323166">
    <property type="component" value="Unassembled WGS sequence"/>
</dbReference>